<evidence type="ECO:0000313" key="2">
    <source>
        <dbReference type="Proteomes" id="UP001565243"/>
    </source>
</evidence>
<organism evidence="1 2">
    <name type="scientific">Erwinia aeris</name>
    <dbReference type="NCBI Taxonomy" id="3239803"/>
    <lineage>
        <taxon>Bacteria</taxon>
        <taxon>Pseudomonadati</taxon>
        <taxon>Pseudomonadota</taxon>
        <taxon>Gammaproteobacteria</taxon>
        <taxon>Enterobacterales</taxon>
        <taxon>Erwiniaceae</taxon>
        <taxon>Erwinia</taxon>
    </lineage>
</organism>
<dbReference type="EMBL" id="JBGFFX010000001">
    <property type="protein sequence ID" value="MEY8768874.1"/>
    <property type="molecule type" value="Genomic_DNA"/>
</dbReference>
<evidence type="ECO:0000313" key="1">
    <source>
        <dbReference type="EMBL" id="MEY8768874.1"/>
    </source>
</evidence>
<sequence>MDHRHSEKLRDLMLGEATLALLEQQRPLNLASLINELRALAARQTDEEHRKACLAAIRELRHAQVSAGEALNRRSASDDNVIH</sequence>
<comment type="caution">
    <text evidence="1">The sequence shown here is derived from an EMBL/GenBank/DDBJ whole genome shotgun (WGS) entry which is preliminary data.</text>
</comment>
<dbReference type="Proteomes" id="UP001565243">
    <property type="component" value="Unassembled WGS sequence"/>
</dbReference>
<name>A0ABV4E1W6_9GAMM</name>
<proteinExistence type="predicted"/>
<accession>A0ABV4E1W6</accession>
<keyword evidence="2" id="KW-1185">Reference proteome</keyword>
<evidence type="ECO:0008006" key="3">
    <source>
        <dbReference type="Google" id="ProtNLM"/>
    </source>
</evidence>
<reference evidence="1 2" key="1">
    <citation type="submission" date="2024-07" db="EMBL/GenBank/DDBJ databases">
        <authorList>
            <person name="Hebao G."/>
        </authorList>
    </citation>
    <scope>NUCLEOTIDE SEQUENCE [LARGE SCALE GENOMIC DNA]</scope>
    <source>
        <strain evidence="1 2">ACCC 02193</strain>
    </source>
</reference>
<dbReference type="RefSeq" id="WP_253460634.1">
    <property type="nucleotide sequence ID" value="NZ_JBGFFX010000001.1"/>
</dbReference>
<gene>
    <name evidence="1" type="ORF">AB6T85_00270</name>
</gene>
<protein>
    <recommendedName>
        <fullName evidence="3">DUF2732 domain-containing protein</fullName>
    </recommendedName>
</protein>